<sequence>MAHQINSDFNYSELLQLVSKISQYAKTLRTKNITLEKEKLVHDSNIIRYDCNEILKIAIDINSKIADIQLYHDLIHDKLERISVNQEISNFIDNRFHQTPAEIFNQLEINNPNLTQK</sequence>
<name>A0A2I1GK51_9GLOM</name>
<comment type="caution">
    <text evidence="1">The sequence shown here is derived from an EMBL/GenBank/DDBJ whole genome shotgun (WGS) entry which is preliminary data.</text>
</comment>
<proteinExistence type="predicted"/>
<organism evidence="1 2">
    <name type="scientific">Rhizophagus irregularis</name>
    <dbReference type="NCBI Taxonomy" id="588596"/>
    <lineage>
        <taxon>Eukaryota</taxon>
        <taxon>Fungi</taxon>
        <taxon>Fungi incertae sedis</taxon>
        <taxon>Mucoromycota</taxon>
        <taxon>Glomeromycotina</taxon>
        <taxon>Glomeromycetes</taxon>
        <taxon>Glomerales</taxon>
        <taxon>Glomeraceae</taxon>
        <taxon>Rhizophagus</taxon>
    </lineage>
</organism>
<dbReference type="AlphaFoldDB" id="A0A2I1GK51"/>
<keyword evidence="2" id="KW-1185">Reference proteome</keyword>
<evidence type="ECO:0000313" key="1">
    <source>
        <dbReference type="EMBL" id="PKY46991.1"/>
    </source>
</evidence>
<dbReference type="VEuPathDB" id="FungiDB:RhiirA1_458146"/>
<gene>
    <name evidence="1" type="ORF">RhiirA4_462027</name>
</gene>
<protein>
    <submittedName>
        <fullName evidence="1">Uncharacterized protein</fullName>
    </submittedName>
</protein>
<evidence type="ECO:0000313" key="2">
    <source>
        <dbReference type="Proteomes" id="UP000234323"/>
    </source>
</evidence>
<accession>A0A2I1GK51</accession>
<dbReference type="Proteomes" id="UP000234323">
    <property type="component" value="Unassembled WGS sequence"/>
</dbReference>
<dbReference type="EMBL" id="LLXI01000505">
    <property type="protein sequence ID" value="PKY46991.1"/>
    <property type="molecule type" value="Genomic_DNA"/>
</dbReference>
<reference evidence="1 2" key="1">
    <citation type="submission" date="2015-10" db="EMBL/GenBank/DDBJ databases">
        <title>Genome analyses suggest a sexual origin of heterokaryosis in a supposedly ancient asexual fungus.</title>
        <authorList>
            <person name="Ropars J."/>
            <person name="Sedzielewska K."/>
            <person name="Noel J."/>
            <person name="Charron P."/>
            <person name="Farinelli L."/>
            <person name="Marton T."/>
            <person name="Kruger M."/>
            <person name="Pelin A."/>
            <person name="Brachmann A."/>
            <person name="Corradi N."/>
        </authorList>
    </citation>
    <scope>NUCLEOTIDE SEQUENCE [LARGE SCALE GENOMIC DNA]</scope>
    <source>
        <strain evidence="1 2">A4</strain>
    </source>
</reference>